<dbReference type="InterPro" id="IPR000504">
    <property type="entry name" value="RRM_dom"/>
</dbReference>
<dbReference type="GO" id="GO:0000381">
    <property type="term" value="P:regulation of alternative mRNA splicing, via spliceosome"/>
    <property type="evidence" value="ECO:0007669"/>
    <property type="project" value="TreeGrafter"/>
</dbReference>
<dbReference type="SMART" id="SM00360">
    <property type="entry name" value="RRM"/>
    <property type="match status" value="1"/>
</dbReference>
<keyword evidence="2 4" id="KW-0694">RNA-binding</keyword>
<protein>
    <recommendedName>
        <fullName evidence="6">RRM domain-containing protein</fullName>
    </recommendedName>
</protein>
<evidence type="ECO:0000259" key="6">
    <source>
        <dbReference type="PROSITE" id="PS50102"/>
    </source>
</evidence>
<evidence type="ECO:0000313" key="8">
    <source>
        <dbReference type="Proteomes" id="UP000215335"/>
    </source>
</evidence>
<dbReference type="GO" id="GO:0005654">
    <property type="term" value="C:nucleoplasm"/>
    <property type="evidence" value="ECO:0007669"/>
    <property type="project" value="UniProtKB-SubCell"/>
</dbReference>
<accession>A0A232EWF5</accession>
<reference evidence="7 8" key="1">
    <citation type="journal article" date="2017" name="Curr. Biol.">
        <title>The Evolution of Venom by Co-option of Single-Copy Genes.</title>
        <authorList>
            <person name="Martinson E.O."/>
            <person name="Mrinalini"/>
            <person name="Kelkar Y.D."/>
            <person name="Chang C.H."/>
            <person name="Werren J.H."/>
        </authorList>
    </citation>
    <scope>NUCLEOTIDE SEQUENCE [LARGE SCALE GENOMIC DNA]</scope>
    <source>
        <strain evidence="7 8">Alberta</strain>
        <tissue evidence="7">Whole body</tissue>
    </source>
</reference>
<comment type="subcellular location">
    <subcellularLocation>
        <location evidence="1">Nucleus</location>
        <location evidence="1">Nucleoplasm</location>
    </subcellularLocation>
</comment>
<dbReference type="EMBL" id="NNAY01001864">
    <property type="protein sequence ID" value="OXU22690.1"/>
    <property type="molecule type" value="Genomic_DNA"/>
</dbReference>
<evidence type="ECO:0000256" key="3">
    <source>
        <dbReference type="ARBA" id="ARBA00023242"/>
    </source>
</evidence>
<dbReference type="PANTHER" id="PTHR13798">
    <property type="entry name" value="RNA BINDING MOTIF RBM PROTEIN -RELATED"/>
    <property type="match status" value="1"/>
</dbReference>
<dbReference type="SUPFAM" id="SSF54928">
    <property type="entry name" value="RNA-binding domain, RBD"/>
    <property type="match status" value="1"/>
</dbReference>
<dbReference type="Proteomes" id="UP000215335">
    <property type="component" value="Unassembled WGS sequence"/>
</dbReference>
<dbReference type="GO" id="GO:0003727">
    <property type="term" value="F:single-stranded RNA binding"/>
    <property type="evidence" value="ECO:0007669"/>
    <property type="project" value="TreeGrafter"/>
</dbReference>
<keyword evidence="3" id="KW-0539">Nucleus</keyword>
<dbReference type="AlphaFoldDB" id="A0A232EWF5"/>
<name>A0A232EWF5_9HYME</name>
<evidence type="ECO:0000256" key="5">
    <source>
        <dbReference type="SAM" id="MobiDB-lite"/>
    </source>
</evidence>
<feature type="compositionally biased region" description="Basic and acidic residues" evidence="5">
    <location>
        <begin position="171"/>
        <end position="190"/>
    </location>
</feature>
<dbReference type="InterPro" id="IPR035979">
    <property type="entry name" value="RBD_domain_sf"/>
</dbReference>
<dbReference type="PANTHER" id="PTHR13798:SF11">
    <property type="entry name" value="RNA-BINDING PROTEIN 7-RELATED"/>
    <property type="match status" value="1"/>
</dbReference>
<proteinExistence type="predicted"/>
<evidence type="ECO:0000256" key="1">
    <source>
        <dbReference type="ARBA" id="ARBA00004642"/>
    </source>
</evidence>
<comment type="caution">
    <text evidence="7">The sequence shown here is derived from an EMBL/GenBank/DDBJ whole genome shotgun (WGS) entry which is preliminary data.</text>
</comment>
<evidence type="ECO:0000256" key="2">
    <source>
        <dbReference type="ARBA" id="ARBA00022884"/>
    </source>
</evidence>
<organism evidence="7 8">
    <name type="scientific">Trichomalopsis sarcophagae</name>
    <dbReference type="NCBI Taxonomy" id="543379"/>
    <lineage>
        <taxon>Eukaryota</taxon>
        <taxon>Metazoa</taxon>
        <taxon>Ecdysozoa</taxon>
        <taxon>Arthropoda</taxon>
        <taxon>Hexapoda</taxon>
        <taxon>Insecta</taxon>
        <taxon>Pterygota</taxon>
        <taxon>Neoptera</taxon>
        <taxon>Endopterygota</taxon>
        <taxon>Hymenoptera</taxon>
        <taxon>Apocrita</taxon>
        <taxon>Proctotrupomorpha</taxon>
        <taxon>Chalcidoidea</taxon>
        <taxon>Pteromalidae</taxon>
        <taxon>Pteromalinae</taxon>
        <taxon>Trichomalopsis</taxon>
    </lineage>
</organism>
<feature type="compositionally biased region" description="Basic residues" evidence="5">
    <location>
        <begin position="191"/>
        <end position="201"/>
    </location>
</feature>
<feature type="domain" description="RRM" evidence="6">
    <location>
        <begin position="7"/>
        <end position="84"/>
    </location>
</feature>
<dbReference type="CDD" id="cd12336">
    <property type="entry name" value="RRM_RBM7_like"/>
    <property type="match status" value="1"/>
</dbReference>
<evidence type="ECO:0000313" key="7">
    <source>
        <dbReference type="EMBL" id="OXU22690.1"/>
    </source>
</evidence>
<dbReference type="InterPro" id="IPR012677">
    <property type="entry name" value="Nucleotide-bd_a/b_plait_sf"/>
</dbReference>
<dbReference type="STRING" id="543379.A0A232EWF5"/>
<feature type="region of interest" description="Disordered" evidence="5">
    <location>
        <begin position="154"/>
        <end position="214"/>
    </location>
</feature>
<dbReference type="OrthoDB" id="407442at2759"/>
<dbReference type="Pfam" id="PF00076">
    <property type="entry name" value="RRM_1"/>
    <property type="match status" value="1"/>
</dbReference>
<keyword evidence="8" id="KW-1185">Reference proteome</keyword>
<feature type="compositionally biased region" description="Basic residues" evidence="5">
    <location>
        <begin position="161"/>
        <end position="170"/>
    </location>
</feature>
<dbReference type="InterPro" id="IPR052285">
    <property type="entry name" value="NEXT_complex_subunit"/>
</dbReference>
<evidence type="ECO:0000256" key="4">
    <source>
        <dbReference type="PROSITE-ProRule" id="PRU00176"/>
    </source>
</evidence>
<dbReference type="PROSITE" id="PS50102">
    <property type="entry name" value="RRM"/>
    <property type="match status" value="1"/>
</dbReference>
<sequence length="214" mass="25268">MADEDARTIWCGNLSEQITEDILYELFLQAGPIQKVSVPKERDGKPKSFGFVTYKNLCSVPYALELFDGTVLFNRSLNLKSRNNTVMMKPELFGHERTMPHSNYNSGQYNFQNELQLGHQVLLGNKMGFAQSNMINMMPISYPSQNYFYSQNSQKMDYPRNGRHHGHRNHPYNDRDNYSNRNNHRQESHNKREHKSYKSSSHRSDRHESRRKYR</sequence>
<dbReference type="Gene3D" id="3.30.70.330">
    <property type="match status" value="1"/>
</dbReference>
<gene>
    <name evidence="7" type="ORF">TSAR_009351</name>
</gene>